<dbReference type="RefSeq" id="WP_196937810.1">
    <property type="nucleotide sequence ID" value="NZ_MU158689.1"/>
</dbReference>
<organism evidence="1 2">
    <name type="scientific">Sphingobacterium pedocola</name>
    <dbReference type="NCBI Taxonomy" id="2082722"/>
    <lineage>
        <taxon>Bacteria</taxon>
        <taxon>Pseudomonadati</taxon>
        <taxon>Bacteroidota</taxon>
        <taxon>Sphingobacteriia</taxon>
        <taxon>Sphingobacteriales</taxon>
        <taxon>Sphingobacteriaceae</taxon>
        <taxon>Sphingobacterium</taxon>
    </lineage>
</organism>
<protein>
    <submittedName>
        <fullName evidence="1">DUF721 domain-containing protein</fullName>
    </submittedName>
</protein>
<dbReference type="Proteomes" id="UP000618319">
    <property type="component" value="Unassembled WGS sequence"/>
</dbReference>
<dbReference type="Pfam" id="PF05258">
    <property type="entry name" value="DciA"/>
    <property type="match status" value="1"/>
</dbReference>
<reference evidence="1 2" key="1">
    <citation type="submission" date="2018-02" db="EMBL/GenBank/DDBJ databases">
        <title>Sphingobacterium KA21.</title>
        <authorList>
            <person name="Vasarhelyi B.M."/>
            <person name="Deshmukh S."/>
            <person name="Balint B."/>
            <person name="Kukolya J."/>
        </authorList>
    </citation>
    <scope>NUCLEOTIDE SEQUENCE [LARGE SCALE GENOMIC DNA]</scope>
    <source>
        <strain evidence="1 2">Ka21</strain>
    </source>
</reference>
<name>A0ABR9T5B2_9SPHI</name>
<evidence type="ECO:0000313" key="1">
    <source>
        <dbReference type="EMBL" id="MBE8720099.1"/>
    </source>
</evidence>
<evidence type="ECO:0000313" key="2">
    <source>
        <dbReference type="Proteomes" id="UP000618319"/>
    </source>
</evidence>
<proteinExistence type="predicted"/>
<dbReference type="InterPro" id="IPR007922">
    <property type="entry name" value="DciA-like"/>
</dbReference>
<accession>A0ABR9T5B2</accession>
<keyword evidence="2" id="KW-1185">Reference proteome</keyword>
<dbReference type="PANTHER" id="PTHR36456:SF1">
    <property type="entry name" value="UPF0232 PROTEIN SCO3875"/>
    <property type="match status" value="1"/>
</dbReference>
<comment type="caution">
    <text evidence="1">The sequence shown here is derived from an EMBL/GenBank/DDBJ whole genome shotgun (WGS) entry which is preliminary data.</text>
</comment>
<gene>
    <name evidence="1" type="ORF">C4F40_05075</name>
</gene>
<dbReference type="PANTHER" id="PTHR36456">
    <property type="entry name" value="UPF0232 PROTEIN SCO3875"/>
    <property type="match status" value="1"/>
</dbReference>
<sequence length="106" mass="12557">MYKYKKKLEEIHTRDDISIKQAVEKWLEVFKLRRKFDESSIVSAWPEIMGTSIANRTQQIYIKDKKLFVKVESAVIKNELALMRRQIIGRVNEHVGQVIIEELIIL</sequence>
<dbReference type="EMBL" id="PSKQ01000017">
    <property type="protein sequence ID" value="MBE8720099.1"/>
    <property type="molecule type" value="Genomic_DNA"/>
</dbReference>